<dbReference type="Gene3D" id="1.10.10.10">
    <property type="entry name" value="Winged helix-like DNA-binding domain superfamily/Winged helix DNA-binding domain"/>
    <property type="match status" value="1"/>
</dbReference>
<proteinExistence type="predicted"/>
<dbReference type="SUPFAM" id="SSF46785">
    <property type="entry name" value="Winged helix' DNA-binding domain"/>
    <property type="match status" value="1"/>
</dbReference>
<evidence type="ECO:0000313" key="3">
    <source>
        <dbReference type="Proteomes" id="UP001333996"/>
    </source>
</evidence>
<dbReference type="Proteomes" id="UP001333996">
    <property type="component" value="Unassembled WGS sequence"/>
</dbReference>
<dbReference type="EMBL" id="JAYWVC010000257">
    <property type="protein sequence ID" value="MED7827675.1"/>
    <property type="molecule type" value="Genomic_DNA"/>
</dbReference>
<reference evidence="2" key="1">
    <citation type="submission" date="2024-01" db="EMBL/GenBank/DDBJ databases">
        <title>First draft genome sequence data of TA4-1, the type strain of Gram-positive actinobacterium Streptomyces chiangmaiensis.</title>
        <authorList>
            <person name="Yasawong M."/>
            <person name="Nantapong N."/>
        </authorList>
    </citation>
    <scope>NUCLEOTIDE SEQUENCE</scope>
    <source>
        <strain evidence="2">TA4-1</strain>
    </source>
</reference>
<keyword evidence="3" id="KW-1185">Reference proteome</keyword>
<evidence type="ECO:0000313" key="2">
    <source>
        <dbReference type="EMBL" id="MED7827675.1"/>
    </source>
</evidence>
<dbReference type="InterPro" id="IPR036390">
    <property type="entry name" value="WH_DNA-bd_sf"/>
</dbReference>
<dbReference type="RefSeq" id="WP_329512048.1">
    <property type="nucleotide sequence ID" value="NZ_BAAAYZ010000002.1"/>
</dbReference>
<dbReference type="Pfam" id="PF01726">
    <property type="entry name" value="LexA_DNA_bind"/>
    <property type="match status" value="1"/>
</dbReference>
<feature type="domain" description="LexA repressor DNA-binding" evidence="1">
    <location>
        <begin position="5"/>
        <end position="68"/>
    </location>
</feature>
<dbReference type="InterPro" id="IPR006199">
    <property type="entry name" value="LexA_DNA-bd_dom"/>
</dbReference>
<sequence length="73" mass="8435">MYPVDPLTERQERIVACIREWIAERGEAPTVVEIGKRVGLRSRPAVHYQLRQCEQKGAIVVEPRRARGIRLAR</sequence>
<organism evidence="2 3">
    <name type="scientific">Streptomyces chiangmaiensis</name>
    <dbReference type="NCBI Taxonomy" id="766497"/>
    <lineage>
        <taxon>Bacteria</taxon>
        <taxon>Bacillati</taxon>
        <taxon>Actinomycetota</taxon>
        <taxon>Actinomycetes</taxon>
        <taxon>Kitasatosporales</taxon>
        <taxon>Streptomycetaceae</taxon>
        <taxon>Streptomyces</taxon>
    </lineage>
</organism>
<dbReference type="InterPro" id="IPR036388">
    <property type="entry name" value="WH-like_DNA-bd_sf"/>
</dbReference>
<gene>
    <name evidence="2" type="ORF">VXC91_38750</name>
</gene>
<evidence type="ECO:0000259" key="1">
    <source>
        <dbReference type="Pfam" id="PF01726"/>
    </source>
</evidence>
<name>A0ABU7FU98_9ACTN</name>
<comment type="caution">
    <text evidence="2">The sequence shown here is derived from an EMBL/GenBank/DDBJ whole genome shotgun (WGS) entry which is preliminary data.</text>
</comment>
<accession>A0ABU7FU98</accession>
<protein>
    <recommendedName>
        <fullName evidence="1">LexA repressor DNA-binding domain-containing protein</fullName>
    </recommendedName>
</protein>